<protein>
    <submittedName>
        <fullName evidence="7">AI-2E family transporter</fullName>
    </submittedName>
</protein>
<feature type="transmembrane region" description="Helical" evidence="6">
    <location>
        <begin position="158"/>
        <end position="177"/>
    </location>
</feature>
<dbReference type="RefSeq" id="WP_318703440.1">
    <property type="nucleotide sequence ID" value="NZ_CALWMU010000003.1"/>
</dbReference>
<comment type="similarity">
    <text evidence="2">Belongs to the autoinducer-2 exporter (AI-2E) (TC 2.A.86) family.</text>
</comment>
<evidence type="ECO:0000313" key="8">
    <source>
        <dbReference type="Proteomes" id="UP000824265"/>
    </source>
</evidence>
<feature type="transmembrane region" description="Helical" evidence="6">
    <location>
        <begin position="272"/>
        <end position="292"/>
    </location>
</feature>
<feature type="transmembrane region" description="Helical" evidence="6">
    <location>
        <begin position="7"/>
        <end position="24"/>
    </location>
</feature>
<name>A0A9D1R5F8_9FIRM</name>
<evidence type="ECO:0000256" key="6">
    <source>
        <dbReference type="SAM" id="Phobius"/>
    </source>
</evidence>
<dbReference type="Pfam" id="PF01594">
    <property type="entry name" value="AI-2E_transport"/>
    <property type="match status" value="1"/>
</dbReference>
<dbReference type="EMBL" id="DXGH01000038">
    <property type="protein sequence ID" value="HIW81249.1"/>
    <property type="molecule type" value="Genomic_DNA"/>
</dbReference>
<feature type="transmembrane region" description="Helical" evidence="6">
    <location>
        <begin position="312"/>
        <end position="335"/>
    </location>
</feature>
<dbReference type="Proteomes" id="UP000824265">
    <property type="component" value="Unassembled WGS sequence"/>
</dbReference>
<evidence type="ECO:0000256" key="4">
    <source>
        <dbReference type="ARBA" id="ARBA00022989"/>
    </source>
</evidence>
<keyword evidence="3 6" id="KW-0812">Transmembrane</keyword>
<keyword evidence="5 6" id="KW-0472">Membrane</keyword>
<accession>A0A9D1R5F8</accession>
<evidence type="ECO:0000256" key="3">
    <source>
        <dbReference type="ARBA" id="ARBA00022692"/>
    </source>
</evidence>
<proteinExistence type="inferred from homology"/>
<reference evidence="7" key="2">
    <citation type="submission" date="2021-04" db="EMBL/GenBank/DDBJ databases">
        <authorList>
            <person name="Gilroy R."/>
        </authorList>
    </citation>
    <scope>NUCLEOTIDE SEQUENCE</scope>
    <source>
        <strain evidence="7">CHK195-6426</strain>
    </source>
</reference>
<keyword evidence="4 6" id="KW-1133">Transmembrane helix</keyword>
<dbReference type="PANTHER" id="PTHR21716">
    <property type="entry name" value="TRANSMEMBRANE PROTEIN"/>
    <property type="match status" value="1"/>
</dbReference>
<reference evidence="7" key="1">
    <citation type="journal article" date="2021" name="PeerJ">
        <title>Extensive microbial diversity within the chicken gut microbiome revealed by metagenomics and culture.</title>
        <authorList>
            <person name="Gilroy R."/>
            <person name="Ravi A."/>
            <person name="Getino M."/>
            <person name="Pursley I."/>
            <person name="Horton D.L."/>
            <person name="Alikhan N.F."/>
            <person name="Baker D."/>
            <person name="Gharbi K."/>
            <person name="Hall N."/>
            <person name="Watson M."/>
            <person name="Adriaenssens E.M."/>
            <person name="Foster-Nyarko E."/>
            <person name="Jarju S."/>
            <person name="Secka A."/>
            <person name="Antonio M."/>
            <person name="Oren A."/>
            <person name="Chaudhuri R.R."/>
            <person name="La Ragione R."/>
            <person name="Hildebrand F."/>
            <person name="Pallen M.J."/>
        </authorList>
    </citation>
    <scope>NUCLEOTIDE SEQUENCE</scope>
    <source>
        <strain evidence="7">CHK195-6426</strain>
    </source>
</reference>
<sequence length="355" mass="39070">MLSRWKNNKVVLLLLLTGAVYFFLEYITPLVAPVLTAMLFVTIFGPTMKKMQEKLHIHRQIGAIILLLVAGAILVSLIWILFSWIVGSLPGWIDGLDALYGELQVIVHRICETVGGMIGVDSVYLEDTILSRIQEGIDYFQLETVPGMLSQSWEYVKAAGAVGGFLMTFLIAAVLLAKDYDDIMNRLLDREECHVLLEVICGIIRYIATFVKAQVIIMSVIGAVCALGLGIGGVRHGVLWGLLAGILDALPFVGTGIVLIPLALLQLFYGSFGRAALCIALYVVCIFLREFLEPRLIGKRIGVTPIAVLISLYAGIGLFGIWGIIKGPLGFILIYQTYLSIRRRMEAKEGVLTRE</sequence>
<feature type="transmembrane region" description="Helical" evidence="6">
    <location>
        <begin position="215"/>
        <end position="234"/>
    </location>
</feature>
<evidence type="ECO:0000256" key="2">
    <source>
        <dbReference type="ARBA" id="ARBA00009773"/>
    </source>
</evidence>
<organism evidence="7 8">
    <name type="scientific">Candidatus Acetatifactor stercoripullorum</name>
    <dbReference type="NCBI Taxonomy" id="2838414"/>
    <lineage>
        <taxon>Bacteria</taxon>
        <taxon>Bacillati</taxon>
        <taxon>Bacillota</taxon>
        <taxon>Clostridia</taxon>
        <taxon>Lachnospirales</taxon>
        <taxon>Lachnospiraceae</taxon>
        <taxon>Acetatifactor</taxon>
    </lineage>
</organism>
<feature type="transmembrane region" description="Helical" evidence="6">
    <location>
        <begin position="240"/>
        <end position="265"/>
    </location>
</feature>
<evidence type="ECO:0000256" key="1">
    <source>
        <dbReference type="ARBA" id="ARBA00004141"/>
    </source>
</evidence>
<dbReference type="AlphaFoldDB" id="A0A9D1R5F8"/>
<dbReference type="PANTHER" id="PTHR21716:SF68">
    <property type="entry name" value="TRANSPORT PROTEIN YTVI-RELATED"/>
    <property type="match status" value="1"/>
</dbReference>
<gene>
    <name evidence="7" type="ORF">H9742_06915</name>
</gene>
<comment type="caution">
    <text evidence="7">The sequence shown here is derived from an EMBL/GenBank/DDBJ whole genome shotgun (WGS) entry which is preliminary data.</text>
</comment>
<dbReference type="GO" id="GO:0055085">
    <property type="term" value="P:transmembrane transport"/>
    <property type="evidence" value="ECO:0007669"/>
    <property type="project" value="TreeGrafter"/>
</dbReference>
<comment type="subcellular location">
    <subcellularLocation>
        <location evidence="1">Membrane</location>
        <topology evidence="1">Multi-pass membrane protein</topology>
    </subcellularLocation>
</comment>
<dbReference type="GO" id="GO:0016020">
    <property type="term" value="C:membrane"/>
    <property type="evidence" value="ECO:0007669"/>
    <property type="project" value="UniProtKB-SubCell"/>
</dbReference>
<dbReference type="InterPro" id="IPR002549">
    <property type="entry name" value="AI-2E-like"/>
</dbReference>
<evidence type="ECO:0000256" key="5">
    <source>
        <dbReference type="ARBA" id="ARBA00023136"/>
    </source>
</evidence>
<feature type="transmembrane region" description="Helical" evidence="6">
    <location>
        <begin position="61"/>
        <end position="86"/>
    </location>
</feature>
<evidence type="ECO:0000313" key="7">
    <source>
        <dbReference type="EMBL" id="HIW81249.1"/>
    </source>
</evidence>